<keyword evidence="1" id="KW-0472">Membrane</keyword>
<proteinExistence type="predicted"/>
<organism evidence="2 3">
    <name type="scientific">Pseudomonas fulva</name>
    <dbReference type="NCBI Taxonomy" id="47880"/>
    <lineage>
        <taxon>Bacteria</taxon>
        <taxon>Pseudomonadati</taxon>
        <taxon>Pseudomonadota</taxon>
        <taxon>Gammaproteobacteria</taxon>
        <taxon>Pseudomonadales</taxon>
        <taxon>Pseudomonadaceae</taxon>
        <taxon>Pseudomonas</taxon>
    </lineage>
</organism>
<evidence type="ECO:0000256" key="1">
    <source>
        <dbReference type="SAM" id="Phobius"/>
    </source>
</evidence>
<feature type="transmembrane region" description="Helical" evidence="1">
    <location>
        <begin position="94"/>
        <end position="114"/>
    </location>
</feature>
<feature type="transmembrane region" description="Helical" evidence="1">
    <location>
        <begin position="126"/>
        <end position="144"/>
    </location>
</feature>
<feature type="transmembrane region" description="Helical" evidence="1">
    <location>
        <begin position="164"/>
        <end position="185"/>
    </location>
</feature>
<reference evidence="2 3" key="1">
    <citation type="submission" date="2014-12" db="EMBL/GenBank/DDBJ databases">
        <title>16Stimator: statistical estimation of ribosomal gene copy numbers from draft genome assemblies.</title>
        <authorList>
            <person name="Perisin M.A."/>
            <person name="Vetter M."/>
            <person name="Gilbert J.A."/>
            <person name="Bergelson J."/>
        </authorList>
    </citation>
    <scope>NUCLEOTIDE SEQUENCE [LARGE SCALE GENOMIC DNA]</scope>
    <source>
        <strain evidence="2 3">MEJ086</strain>
    </source>
</reference>
<keyword evidence="1" id="KW-1133">Transmembrane helix</keyword>
<gene>
    <name evidence="2" type="ORF">RU08_13570</name>
</gene>
<sequence length="186" mass="20978">MENLYQTPSAPLLAEERPRTTFFVTSTSKLYVLFFMTLGFYAVYWAYKQWDSQRATMRPKKISPAARSIFHIFFIHSLCRLILAQLQAKGLGDWRYASAAWMYIVLVFASNGLSRLDGHIGVTLEIMLLLAGTILPAWPLSIIQEKANLASDDPTGQSNSRFSTANYLCMLPGGLLWLLIIIGSYL</sequence>
<evidence type="ECO:0000313" key="2">
    <source>
        <dbReference type="EMBL" id="KIP99669.1"/>
    </source>
</evidence>
<feature type="transmembrane region" description="Helical" evidence="1">
    <location>
        <begin position="30"/>
        <end position="47"/>
    </location>
</feature>
<keyword evidence="1" id="KW-0812">Transmembrane</keyword>
<dbReference type="RefSeq" id="WP_042554367.1">
    <property type="nucleotide sequence ID" value="NZ_JXQW01000033.1"/>
</dbReference>
<comment type="caution">
    <text evidence="2">The sequence shown here is derived from an EMBL/GenBank/DDBJ whole genome shotgun (WGS) entry which is preliminary data.</text>
</comment>
<accession>A0A0D0JVR0</accession>
<dbReference type="Proteomes" id="UP000032068">
    <property type="component" value="Unassembled WGS sequence"/>
</dbReference>
<dbReference type="AlphaFoldDB" id="A0A0D0JVR0"/>
<dbReference type="OrthoDB" id="8750132at2"/>
<dbReference type="EMBL" id="JXQW01000033">
    <property type="protein sequence ID" value="KIP99669.1"/>
    <property type="molecule type" value="Genomic_DNA"/>
</dbReference>
<feature type="transmembrane region" description="Helical" evidence="1">
    <location>
        <begin position="68"/>
        <end position="88"/>
    </location>
</feature>
<name>A0A0D0JVR0_9PSED</name>
<protein>
    <submittedName>
        <fullName evidence="2">MFS transporter permease</fullName>
    </submittedName>
</protein>
<evidence type="ECO:0000313" key="3">
    <source>
        <dbReference type="Proteomes" id="UP000032068"/>
    </source>
</evidence>